<reference evidence="3 4" key="1">
    <citation type="journal article" date="2011" name="Science">
        <title>The Selaginella genome identifies genetic changes associated with the evolution of vascular plants.</title>
        <authorList>
            <person name="Banks J.A."/>
            <person name="Nishiyama T."/>
            <person name="Hasebe M."/>
            <person name="Bowman J.L."/>
            <person name="Gribskov M."/>
            <person name="dePamphilis C."/>
            <person name="Albert V.A."/>
            <person name="Aono N."/>
            <person name="Aoyama T."/>
            <person name="Ambrose B.A."/>
            <person name="Ashton N.W."/>
            <person name="Axtell M.J."/>
            <person name="Barker E."/>
            <person name="Barker M.S."/>
            <person name="Bennetzen J.L."/>
            <person name="Bonawitz N.D."/>
            <person name="Chapple C."/>
            <person name="Cheng C."/>
            <person name="Correa L.G."/>
            <person name="Dacre M."/>
            <person name="DeBarry J."/>
            <person name="Dreyer I."/>
            <person name="Elias M."/>
            <person name="Engstrom E.M."/>
            <person name="Estelle M."/>
            <person name="Feng L."/>
            <person name="Finet C."/>
            <person name="Floyd S.K."/>
            <person name="Frommer W.B."/>
            <person name="Fujita T."/>
            <person name="Gramzow L."/>
            <person name="Gutensohn M."/>
            <person name="Harholt J."/>
            <person name="Hattori M."/>
            <person name="Heyl A."/>
            <person name="Hirai T."/>
            <person name="Hiwatashi Y."/>
            <person name="Ishikawa M."/>
            <person name="Iwata M."/>
            <person name="Karol K.G."/>
            <person name="Koehler B."/>
            <person name="Kolukisaoglu U."/>
            <person name="Kubo M."/>
            <person name="Kurata T."/>
            <person name="Lalonde S."/>
            <person name="Li K."/>
            <person name="Li Y."/>
            <person name="Litt A."/>
            <person name="Lyons E."/>
            <person name="Manning G."/>
            <person name="Maruyama T."/>
            <person name="Michael T.P."/>
            <person name="Mikami K."/>
            <person name="Miyazaki S."/>
            <person name="Morinaga S."/>
            <person name="Murata T."/>
            <person name="Mueller-Roeber B."/>
            <person name="Nelson D.R."/>
            <person name="Obara M."/>
            <person name="Oguri Y."/>
            <person name="Olmstead R.G."/>
            <person name="Onodera N."/>
            <person name="Petersen B.L."/>
            <person name="Pils B."/>
            <person name="Prigge M."/>
            <person name="Rensing S.A."/>
            <person name="Riano-Pachon D.M."/>
            <person name="Roberts A.W."/>
            <person name="Sato Y."/>
            <person name="Scheller H.V."/>
            <person name="Schulz B."/>
            <person name="Schulz C."/>
            <person name="Shakirov E.V."/>
            <person name="Shibagaki N."/>
            <person name="Shinohara N."/>
            <person name="Shippen D.E."/>
            <person name="Soerensen I."/>
            <person name="Sotooka R."/>
            <person name="Sugimoto N."/>
            <person name="Sugita M."/>
            <person name="Sumikawa N."/>
            <person name="Tanurdzic M."/>
            <person name="Theissen G."/>
            <person name="Ulvskov P."/>
            <person name="Wakazuki S."/>
            <person name="Weng J.K."/>
            <person name="Willats W.W."/>
            <person name="Wipf D."/>
            <person name="Wolf P.G."/>
            <person name="Yang L."/>
            <person name="Zimmer A.D."/>
            <person name="Zhu Q."/>
            <person name="Mitros T."/>
            <person name="Hellsten U."/>
            <person name="Loque D."/>
            <person name="Otillar R."/>
            <person name="Salamov A."/>
            <person name="Schmutz J."/>
            <person name="Shapiro H."/>
            <person name="Lindquist E."/>
            <person name="Lucas S."/>
            <person name="Rokhsar D."/>
            <person name="Grigoriev I.V."/>
        </authorList>
    </citation>
    <scope>NUCLEOTIDE SEQUENCE [LARGE SCALE GENOMIC DNA]</scope>
</reference>
<dbReference type="KEGG" id="smo:SELMODRAFT_84969"/>
<sequence length="357" mass="39720">MVKDTEYYDVLGLTPDASAADVKKAYYVKAKKVHPDKNPNDPQAARNFQLLGEAYQTLSDPAKKEAYDKFGKAGVSTDQMLDPAAVFGMLFGSEMFEDYVGQLAMASMASIDTSSGDNQAMDLRQVQEKLKVLQQEREDKLTKCLIARLQRYVDGDKDGFSEWAKNEAQHLSNAAFGEPMLHTIGYIYARQAAKELGKKMLFMGVPFLAEWVRDKGHFIKSQVTAAAGAIALMQMQEDMKRQLAAGGDMSESAIEKYLESKQQVMIDSLWKLNVADIEVTLSHICQNVLHDATAGREVQRQRAKALKKLGNIFQGAKVPYRREKSLRHDAKLGQDSSSSTPTPQPSNSSQTFQVFIT</sequence>
<feature type="region of interest" description="Disordered" evidence="1">
    <location>
        <begin position="325"/>
        <end position="357"/>
    </location>
</feature>
<name>D8R3U7_SELML</name>
<dbReference type="PROSITE" id="PS00636">
    <property type="entry name" value="DNAJ_1"/>
    <property type="match status" value="1"/>
</dbReference>
<dbReference type="InterPro" id="IPR018253">
    <property type="entry name" value="DnaJ_domain_CS"/>
</dbReference>
<dbReference type="Proteomes" id="UP000001514">
    <property type="component" value="Unassembled WGS sequence"/>
</dbReference>
<dbReference type="OrthoDB" id="10250354at2759"/>
<evidence type="ECO:0000256" key="1">
    <source>
        <dbReference type="SAM" id="MobiDB-lite"/>
    </source>
</evidence>
<evidence type="ECO:0000313" key="3">
    <source>
        <dbReference type="EMBL" id="EFJ33000.1"/>
    </source>
</evidence>
<organism evidence="4">
    <name type="scientific">Selaginella moellendorffii</name>
    <name type="common">Spikemoss</name>
    <dbReference type="NCBI Taxonomy" id="88036"/>
    <lineage>
        <taxon>Eukaryota</taxon>
        <taxon>Viridiplantae</taxon>
        <taxon>Streptophyta</taxon>
        <taxon>Embryophyta</taxon>
        <taxon>Tracheophyta</taxon>
        <taxon>Lycopodiopsida</taxon>
        <taxon>Selaginellales</taxon>
        <taxon>Selaginellaceae</taxon>
        <taxon>Selaginella</taxon>
    </lineage>
</organism>
<dbReference type="SUPFAM" id="SSF46565">
    <property type="entry name" value="Chaperone J-domain"/>
    <property type="match status" value="1"/>
</dbReference>
<feature type="compositionally biased region" description="Low complexity" evidence="1">
    <location>
        <begin position="334"/>
        <end position="351"/>
    </location>
</feature>
<dbReference type="InParanoid" id="D8R3U7"/>
<dbReference type="STRING" id="88036.D8R3U7"/>
<dbReference type="eggNOG" id="KOG0691">
    <property type="taxonomic scope" value="Eukaryota"/>
</dbReference>
<dbReference type="InterPro" id="IPR036869">
    <property type="entry name" value="J_dom_sf"/>
</dbReference>
<dbReference type="PANTHER" id="PTHR44094:SF8">
    <property type="entry name" value="DNAJ HEAT SHOCK N-TERMINAL DOMAIN-CONTAINING PROTEIN-RELATED"/>
    <property type="match status" value="1"/>
</dbReference>
<dbReference type="Gramene" id="EFJ33000">
    <property type="protein sequence ID" value="EFJ33000"/>
    <property type="gene ID" value="SELMODRAFT_84969"/>
</dbReference>
<dbReference type="PANTHER" id="PTHR44094">
    <property type="entry name" value="DNAJ HEAT SHOCK N-TERMINAL DOMAIN-CONTAINING PROTEIN"/>
    <property type="match status" value="1"/>
</dbReference>
<protein>
    <recommendedName>
        <fullName evidence="2">J domain-containing protein</fullName>
    </recommendedName>
</protein>
<feature type="domain" description="J" evidence="2">
    <location>
        <begin position="6"/>
        <end position="71"/>
    </location>
</feature>
<dbReference type="SMART" id="SM00271">
    <property type="entry name" value="DnaJ"/>
    <property type="match status" value="1"/>
</dbReference>
<dbReference type="PROSITE" id="PS50076">
    <property type="entry name" value="DNAJ_2"/>
    <property type="match status" value="1"/>
</dbReference>
<dbReference type="Pfam" id="PF00226">
    <property type="entry name" value="DnaJ"/>
    <property type="match status" value="1"/>
</dbReference>
<gene>
    <name evidence="3" type="ORF">SELMODRAFT_84969</name>
</gene>
<dbReference type="InterPro" id="IPR052423">
    <property type="entry name" value="EMIR"/>
</dbReference>
<dbReference type="HOGENOM" id="CLU_025145_1_2_1"/>
<evidence type="ECO:0000313" key="4">
    <source>
        <dbReference type="Proteomes" id="UP000001514"/>
    </source>
</evidence>
<keyword evidence="4" id="KW-1185">Reference proteome</keyword>
<dbReference type="InterPro" id="IPR001623">
    <property type="entry name" value="DnaJ_domain"/>
</dbReference>
<dbReference type="EMBL" id="GL377571">
    <property type="protein sequence ID" value="EFJ33000.1"/>
    <property type="molecule type" value="Genomic_DNA"/>
</dbReference>
<dbReference type="FunCoup" id="D8R3U7">
    <property type="interactions" value="2350"/>
</dbReference>
<dbReference type="PRINTS" id="PR00625">
    <property type="entry name" value="JDOMAIN"/>
</dbReference>
<dbReference type="InterPro" id="IPR026894">
    <property type="entry name" value="DnaJ_X"/>
</dbReference>
<proteinExistence type="predicted"/>
<dbReference type="OMA" id="ICETPNG"/>
<accession>D8R3U7</accession>
<dbReference type="Gene3D" id="1.10.287.110">
    <property type="entry name" value="DnaJ domain"/>
    <property type="match status" value="1"/>
</dbReference>
<dbReference type="CDD" id="cd06257">
    <property type="entry name" value="DnaJ"/>
    <property type="match status" value="1"/>
</dbReference>
<dbReference type="AlphaFoldDB" id="D8R3U7"/>
<dbReference type="Pfam" id="PF14308">
    <property type="entry name" value="DnaJ-X"/>
    <property type="match status" value="1"/>
</dbReference>
<evidence type="ECO:0000259" key="2">
    <source>
        <dbReference type="PROSITE" id="PS50076"/>
    </source>
</evidence>